<feature type="region of interest" description="Disordered" evidence="5">
    <location>
        <begin position="467"/>
        <end position="513"/>
    </location>
</feature>
<evidence type="ECO:0000256" key="3">
    <source>
        <dbReference type="PROSITE-ProRule" id="PRU00221"/>
    </source>
</evidence>
<dbReference type="PROSITE" id="PS50082">
    <property type="entry name" value="WD_REPEATS_2"/>
    <property type="match status" value="1"/>
</dbReference>
<dbReference type="Pfam" id="PF23411">
    <property type="entry name" value="Beta-prop_Vps41"/>
    <property type="match status" value="1"/>
</dbReference>
<dbReference type="GO" id="GO:0016236">
    <property type="term" value="P:macroautophagy"/>
    <property type="evidence" value="ECO:0007669"/>
    <property type="project" value="TreeGrafter"/>
</dbReference>
<comment type="caution">
    <text evidence="7">The sequence shown here is derived from an EMBL/GenBank/DDBJ whole genome shotgun (WGS) entry which is preliminary data.</text>
</comment>
<dbReference type="SUPFAM" id="SSF101908">
    <property type="entry name" value="Putative isomerase YbhE"/>
    <property type="match status" value="1"/>
</dbReference>
<keyword evidence="8" id="KW-1185">Reference proteome</keyword>
<feature type="region of interest" description="Disordered" evidence="5">
    <location>
        <begin position="1081"/>
        <end position="1177"/>
    </location>
</feature>
<dbReference type="GO" id="GO:0034058">
    <property type="term" value="P:endosomal vesicle fusion"/>
    <property type="evidence" value="ECO:0007669"/>
    <property type="project" value="TreeGrafter"/>
</dbReference>
<name>A0A9D4YW06_CHLVU</name>
<feature type="compositionally biased region" description="Low complexity" evidence="5">
    <location>
        <begin position="1107"/>
        <end position="1117"/>
    </location>
</feature>
<dbReference type="PANTHER" id="PTHR12616:SF1">
    <property type="entry name" value="VACUOLAR PROTEIN SORTING-ASSOCIATED PROTEIN 41 HOMOLOG"/>
    <property type="match status" value="1"/>
</dbReference>
<feature type="compositionally biased region" description="Low complexity" evidence="5">
    <location>
        <begin position="1081"/>
        <end position="1096"/>
    </location>
</feature>
<dbReference type="InterPro" id="IPR001680">
    <property type="entry name" value="WD40_rpt"/>
</dbReference>
<organism evidence="7 8">
    <name type="scientific">Chlorella vulgaris</name>
    <name type="common">Green alga</name>
    <dbReference type="NCBI Taxonomy" id="3077"/>
    <lineage>
        <taxon>Eukaryota</taxon>
        <taxon>Viridiplantae</taxon>
        <taxon>Chlorophyta</taxon>
        <taxon>core chlorophytes</taxon>
        <taxon>Trebouxiophyceae</taxon>
        <taxon>Chlorellales</taxon>
        <taxon>Chlorellaceae</taxon>
        <taxon>Chlorella clade</taxon>
        <taxon>Chlorella</taxon>
    </lineage>
</organism>
<evidence type="ECO:0000259" key="6">
    <source>
        <dbReference type="Pfam" id="PF23411"/>
    </source>
</evidence>
<dbReference type="InterPro" id="IPR045111">
    <property type="entry name" value="Vps41/Vps8"/>
</dbReference>
<protein>
    <recommendedName>
        <fullName evidence="6">Vps41 beta-propeller domain-containing protein</fullName>
    </recommendedName>
</protein>
<feature type="compositionally biased region" description="Low complexity" evidence="5">
    <location>
        <begin position="1154"/>
        <end position="1171"/>
    </location>
</feature>
<dbReference type="Gene3D" id="1.25.40.10">
    <property type="entry name" value="Tetratricopeptide repeat domain"/>
    <property type="match status" value="1"/>
</dbReference>
<dbReference type="GO" id="GO:0030897">
    <property type="term" value="C:HOPS complex"/>
    <property type="evidence" value="ECO:0007669"/>
    <property type="project" value="TreeGrafter"/>
</dbReference>
<feature type="compositionally biased region" description="Low complexity" evidence="5">
    <location>
        <begin position="470"/>
        <end position="500"/>
    </location>
</feature>
<reference evidence="7" key="2">
    <citation type="submission" date="2020-11" db="EMBL/GenBank/DDBJ databases">
        <authorList>
            <person name="Cecchin M."/>
            <person name="Marcolungo L."/>
            <person name="Rossato M."/>
            <person name="Girolomoni L."/>
            <person name="Cosentino E."/>
            <person name="Cuine S."/>
            <person name="Li-Beisson Y."/>
            <person name="Delledonne M."/>
            <person name="Ballottari M."/>
        </authorList>
    </citation>
    <scope>NUCLEOTIDE SEQUENCE</scope>
    <source>
        <strain evidence="7">211/11P</strain>
        <tissue evidence="7">Whole cell</tissue>
    </source>
</reference>
<keyword evidence="3" id="KW-0853">WD repeat</keyword>
<evidence type="ECO:0000313" key="8">
    <source>
        <dbReference type="Proteomes" id="UP001055712"/>
    </source>
</evidence>
<dbReference type="InterPro" id="IPR000547">
    <property type="entry name" value="Clathrin_H-chain/VPS_repeat"/>
</dbReference>
<feature type="compositionally biased region" description="Gly residues" evidence="5">
    <location>
        <begin position="1097"/>
        <end position="1106"/>
    </location>
</feature>
<keyword evidence="2" id="KW-0653">Protein transport</keyword>
<evidence type="ECO:0000256" key="4">
    <source>
        <dbReference type="PROSITE-ProRule" id="PRU01006"/>
    </source>
</evidence>
<dbReference type="GO" id="GO:0009267">
    <property type="term" value="P:cellular response to starvation"/>
    <property type="evidence" value="ECO:0007669"/>
    <property type="project" value="TreeGrafter"/>
</dbReference>
<dbReference type="OrthoDB" id="244107at2759"/>
<dbReference type="PANTHER" id="PTHR12616">
    <property type="entry name" value="VACUOLAR PROTEIN SORTING VPS41"/>
    <property type="match status" value="1"/>
</dbReference>
<dbReference type="SMART" id="SM00299">
    <property type="entry name" value="CLH"/>
    <property type="match status" value="1"/>
</dbReference>
<dbReference type="Pfam" id="PF23556">
    <property type="entry name" value="TPR_Vps41"/>
    <property type="match status" value="1"/>
</dbReference>
<dbReference type="Proteomes" id="UP001055712">
    <property type="component" value="Unassembled WGS sequence"/>
</dbReference>
<dbReference type="InterPro" id="IPR057780">
    <property type="entry name" value="Beta-prop_Vps41"/>
</dbReference>
<feature type="region of interest" description="Disordered" evidence="5">
    <location>
        <begin position="1"/>
        <end position="43"/>
    </location>
</feature>
<proteinExistence type="predicted"/>
<evidence type="ECO:0000313" key="7">
    <source>
        <dbReference type="EMBL" id="KAI3429426.1"/>
    </source>
</evidence>
<dbReference type="AlphaFoldDB" id="A0A9D4YW06"/>
<accession>A0A9D4YW06</accession>
<dbReference type="EMBL" id="SIDB01000008">
    <property type="protein sequence ID" value="KAI3429426.1"/>
    <property type="molecule type" value="Genomic_DNA"/>
</dbReference>
<reference evidence="7" key="1">
    <citation type="journal article" date="2019" name="Plant J.">
        <title>Chlorella vulgaris genome assembly and annotation reveals the molecular basis for metabolic acclimation to high light conditions.</title>
        <authorList>
            <person name="Cecchin M."/>
            <person name="Marcolungo L."/>
            <person name="Rossato M."/>
            <person name="Girolomoni L."/>
            <person name="Cosentino E."/>
            <person name="Cuine S."/>
            <person name="Li-Beisson Y."/>
            <person name="Delledonne M."/>
            <person name="Ballottari M."/>
        </authorList>
    </citation>
    <scope>NUCLEOTIDE SEQUENCE</scope>
    <source>
        <strain evidence="7">211/11P</strain>
    </source>
</reference>
<dbReference type="Gene3D" id="2.130.10.10">
    <property type="entry name" value="YVTN repeat-like/Quinoprotein amine dehydrogenase"/>
    <property type="match status" value="1"/>
</dbReference>
<feature type="region of interest" description="Disordered" evidence="5">
    <location>
        <begin position="541"/>
        <end position="568"/>
    </location>
</feature>
<evidence type="ECO:0000256" key="1">
    <source>
        <dbReference type="ARBA" id="ARBA00022448"/>
    </source>
</evidence>
<evidence type="ECO:0000256" key="5">
    <source>
        <dbReference type="SAM" id="MobiDB-lite"/>
    </source>
</evidence>
<dbReference type="InterPro" id="IPR011990">
    <property type="entry name" value="TPR-like_helical_dom_sf"/>
</dbReference>
<dbReference type="InterPro" id="IPR015943">
    <property type="entry name" value="WD40/YVTN_repeat-like_dom_sf"/>
</dbReference>
<keyword evidence="1" id="KW-0813">Transport</keyword>
<dbReference type="GO" id="GO:0006623">
    <property type="term" value="P:protein targeting to vacuole"/>
    <property type="evidence" value="ECO:0007669"/>
    <property type="project" value="InterPro"/>
</dbReference>
<feature type="repeat" description="CHCR" evidence="4">
    <location>
        <begin position="812"/>
        <end position="966"/>
    </location>
</feature>
<feature type="compositionally biased region" description="Low complexity" evidence="5">
    <location>
        <begin position="552"/>
        <end position="564"/>
    </location>
</feature>
<sequence length="1177" mass="125236">MPSSHDAIPEVPSASPAGPGEEEPRLRYGSLDADAPYRPSQSTTTRLCVSDKVLAVGHRDGTVELLDHLGNQVKAFTEHTREVTDLSFDATSEYLASSSADGSLALHGLYSDEVQRVKVAAPVTAVALDPRYGARKTRELVYGTAGGSLILSSKGWLGNKETPLFTGRGAVHCARMSGTLLAWATDSGLRVYDTASHTRLGKVERPSAAADDPAAPCSLLWRSERELFVAWGRHVSVLRVVGSLLPGERGEAAPGRSLHIVASFDAGCTALGAAPFGADLAVLTWGVPADSLPTSNAAGDIIIDPSSSQPAAAPAAAVTGADSSSAAEASAGLESAAEGSAIDVVDEATVAEGSSIDVVDEAKAAAGAADRAADGAAAGSAELGNGSESVSMAVGDGLAQQPQQQPSPSQPPQQHLSLCFYSRAGHLLAVDALGCSCSQAERRWHQLAFTYPGDADLKLGAAVPPVLQQGSRPSASPTPAASAGSSRRSSAAGSVRSSPAKGRQPPAESASAALHAPNGEARGEVASSAAAVLPSKGLEALDVPAGGGLHHSQQQQSQQQQQQQHEGKAVQMKQYKWWRDGEEPSYFICTPSDIIVGRPRDGNDRVAWLGDRGRYAEALSVAEEDRSVTAKVRESLGEQYLQALVADGRYQEAAALSPRVLRGSPMAWERWAFTFAQLRQLAALAPHLPTESPRLKPSTYDLVLSSFLLHPSDHELLLQLVQSWPPELYDTSRLQSAILRRMGGGGSWPVLQQAAAHLYTQQGRYEEALRIMLQLRSKAVFEYISHHALVDRVSAFAAELVDLDEVRGTSLLVEHCEEVAPSEVVAALQDAVAAAPGAEGRQRWRRRLHHYLDWLFQRDSQLGAAFSELQVELYAEFEPGRLLHFLMVSPSYPLERAYQVCEQRGLMREMVFVLGRMGSSEKALRLIVEGLRDVVQAVEFVQLQRDDELWEQLIALTLGDAQLTGALLDHAGGYIDPLRVVSQIPAHLRVDNLRGRLVKIITDFRTQMSLQQGCNTILRHDCVVLSNRLYRVLRASLRRLHLKMQNSGGSRWVLYDSLSGEETAEDDTAEALLAGLGAEARGEAAAARTPSPSPAGGSSGGGGTPGSAGRAQQAQQRVWVGFLGGPPAAEADSRYAAQQQQQQQGTRSPSKFVRLASSSPAPARSGGLAPRKIALAS</sequence>
<feature type="domain" description="Vps41 beta-propeller" evidence="6">
    <location>
        <begin position="41"/>
        <end position="287"/>
    </location>
</feature>
<evidence type="ECO:0000256" key="2">
    <source>
        <dbReference type="ARBA" id="ARBA00022927"/>
    </source>
</evidence>
<dbReference type="GO" id="GO:0005770">
    <property type="term" value="C:late endosome"/>
    <property type="evidence" value="ECO:0007669"/>
    <property type="project" value="TreeGrafter"/>
</dbReference>
<feature type="repeat" description="WD" evidence="3">
    <location>
        <begin position="76"/>
        <end position="117"/>
    </location>
</feature>
<dbReference type="PROSITE" id="PS50236">
    <property type="entry name" value="CHCR"/>
    <property type="match status" value="1"/>
</dbReference>
<dbReference type="SMART" id="SM00320">
    <property type="entry name" value="WD40"/>
    <property type="match status" value="2"/>
</dbReference>
<gene>
    <name evidence="7" type="ORF">D9Q98_005520</name>
</gene>